<reference evidence="1" key="1">
    <citation type="submission" date="2019-10" db="EMBL/GenBank/DDBJ databases">
        <authorList>
            <person name="Soares A.E.R."/>
            <person name="Aleixo A."/>
            <person name="Schneider P."/>
            <person name="Miyaki C.Y."/>
            <person name="Schneider M.P."/>
            <person name="Mello C."/>
            <person name="Vasconcelos A.T.R."/>
        </authorList>
    </citation>
    <scope>NUCLEOTIDE SEQUENCE</scope>
    <source>
        <tissue evidence="1">Muscle</tissue>
    </source>
</reference>
<comment type="caution">
    <text evidence="1">The sequence shown here is derived from an EMBL/GenBank/DDBJ whole genome shotgun (WGS) entry which is preliminary data.</text>
</comment>
<name>A0ABQ9DU38_9PASS</name>
<proteinExistence type="predicted"/>
<evidence type="ECO:0000313" key="1">
    <source>
        <dbReference type="EMBL" id="KAJ7427754.1"/>
    </source>
</evidence>
<keyword evidence="2" id="KW-1185">Reference proteome</keyword>
<protein>
    <submittedName>
        <fullName evidence="1">Uncharacterized protein</fullName>
    </submittedName>
</protein>
<dbReference type="Proteomes" id="UP001145742">
    <property type="component" value="Unassembled WGS sequence"/>
</dbReference>
<gene>
    <name evidence="1" type="ORF">WISP_04100</name>
</gene>
<accession>A0ABQ9DU38</accession>
<evidence type="ECO:0000313" key="2">
    <source>
        <dbReference type="Proteomes" id="UP001145742"/>
    </source>
</evidence>
<sequence>MNMIQQCAHVANKANGSLACISNSVVNRTKAVIVPLHLALLRSNSELGQDILNDCLTVQPLQPASSLLDAADNSTGNSPVPAQDIYPEIEDIVAGDFYSNLLSTRLFYQSSFQTMIVKLGQLGQSKSRLTVA</sequence>
<organism evidence="1 2">
    <name type="scientific">Willisornis vidua</name>
    <name type="common">Xingu scale-backed antbird</name>
    <dbReference type="NCBI Taxonomy" id="1566151"/>
    <lineage>
        <taxon>Eukaryota</taxon>
        <taxon>Metazoa</taxon>
        <taxon>Chordata</taxon>
        <taxon>Craniata</taxon>
        <taxon>Vertebrata</taxon>
        <taxon>Euteleostomi</taxon>
        <taxon>Archelosauria</taxon>
        <taxon>Archosauria</taxon>
        <taxon>Dinosauria</taxon>
        <taxon>Saurischia</taxon>
        <taxon>Theropoda</taxon>
        <taxon>Coelurosauria</taxon>
        <taxon>Aves</taxon>
        <taxon>Neognathae</taxon>
        <taxon>Neoaves</taxon>
        <taxon>Telluraves</taxon>
        <taxon>Australaves</taxon>
        <taxon>Passeriformes</taxon>
        <taxon>Thamnophilidae</taxon>
        <taxon>Willisornis</taxon>
    </lineage>
</organism>
<dbReference type="EMBL" id="WHWB01031837">
    <property type="protein sequence ID" value="KAJ7427754.1"/>
    <property type="molecule type" value="Genomic_DNA"/>
</dbReference>